<organism evidence="2">
    <name type="scientific">human gut metagenome</name>
    <dbReference type="NCBI Taxonomy" id="408170"/>
    <lineage>
        <taxon>unclassified sequences</taxon>
        <taxon>metagenomes</taxon>
        <taxon>organismal metagenomes</taxon>
    </lineage>
</organism>
<protein>
    <submittedName>
        <fullName evidence="2">Peptidase C45 acyl-coenzyme A:6-aminopenicillanic acid acyl-transferase</fullName>
    </submittedName>
</protein>
<comment type="caution">
    <text evidence="2">The sequence shown here is derived from an EMBL/GenBank/DDBJ whole genome shotgun (WGS) entry which is preliminary data.</text>
</comment>
<keyword evidence="1" id="KW-0472">Membrane</keyword>
<evidence type="ECO:0000256" key="1">
    <source>
        <dbReference type="SAM" id="Phobius"/>
    </source>
</evidence>
<dbReference type="GO" id="GO:0016740">
    <property type="term" value="F:transferase activity"/>
    <property type="evidence" value="ECO:0007669"/>
    <property type="project" value="UniProtKB-KW"/>
</dbReference>
<accession>K1TAF5</accession>
<sequence>MHKILKKTIKYGAAVLLTLIAVILTGIGYLYLSADMMTPQFASTPETDRVIRKDSFRQYGGNYLRHSESGLWELKVSGPAYERGKAIGQLTSDLLYFQEKVFVDQIKEIVPSESYLKFLRFFIVLFNRNLGKNVPEEYRDEIYGISLSCTHEYDFIG</sequence>
<dbReference type="EMBL" id="AJWY01007273">
    <property type="protein sequence ID" value="EKC64474.1"/>
    <property type="molecule type" value="Genomic_DNA"/>
</dbReference>
<keyword evidence="1" id="KW-0812">Transmembrane</keyword>
<keyword evidence="1" id="KW-1133">Transmembrane helix</keyword>
<proteinExistence type="predicted"/>
<feature type="non-terminal residue" evidence="2">
    <location>
        <position position="157"/>
    </location>
</feature>
<dbReference type="AlphaFoldDB" id="K1TAF5"/>
<evidence type="ECO:0000313" key="2">
    <source>
        <dbReference type="EMBL" id="EKC64474.1"/>
    </source>
</evidence>
<feature type="transmembrane region" description="Helical" evidence="1">
    <location>
        <begin position="12"/>
        <end position="32"/>
    </location>
</feature>
<name>K1TAF5_9ZZZZ</name>
<gene>
    <name evidence="2" type="ORF">LEA_10801</name>
</gene>
<keyword evidence="2" id="KW-0808">Transferase</keyword>
<reference evidence="2" key="1">
    <citation type="journal article" date="2013" name="Environ. Microbiol.">
        <title>Microbiota from the distal guts of lean and obese adolescents exhibit partial functional redundancy besides clear differences in community structure.</title>
        <authorList>
            <person name="Ferrer M."/>
            <person name="Ruiz A."/>
            <person name="Lanza F."/>
            <person name="Haange S.B."/>
            <person name="Oberbach A."/>
            <person name="Till H."/>
            <person name="Bargiela R."/>
            <person name="Campoy C."/>
            <person name="Segura M.T."/>
            <person name="Richter M."/>
            <person name="von Bergen M."/>
            <person name="Seifert J."/>
            <person name="Suarez A."/>
        </authorList>
    </citation>
    <scope>NUCLEOTIDE SEQUENCE</scope>
</reference>